<dbReference type="SUPFAM" id="SSF103506">
    <property type="entry name" value="Mitochondrial carrier"/>
    <property type="match status" value="1"/>
</dbReference>
<sequence>MTVQDARQLSPVASYIAGCSAGSAGIVTGFPFDTVKVRLQNQQIGHGTSWGTFKGILRHQGVRGLFTGLSPQLVGGALECGVNYAVYNESLSFLSRDWHAPSALSVPLAGGAAGFFLSIILSPAELVKCRMQAADARLAFKTPRDCLRHLFQTEGLRGLARGFSGTLAREIPGNAIYFSTYTVSLSVGLALRSCIPGKPPATRSGEGCSSAPASAPTLLQRLANASSMVLAGGAAGTVMWALVLPMDVAKTRMQVALPGSRRDLSLPATLRALRREGKLYTGLAPTLVRAFPANAAQWVVWELVAGLLEGH</sequence>
<dbReference type="Pfam" id="PF00153">
    <property type="entry name" value="Mito_carr"/>
    <property type="match status" value="3"/>
</dbReference>
<evidence type="ECO:0000256" key="3">
    <source>
        <dbReference type="ARBA" id="ARBA00022448"/>
    </source>
</evidence>
<keyword evidence="3 10" id="KW-0813">Transport</keyword>
<feature type="repeat" description="Solcar" evidence="9">
    <location>
        <begin position="223"/>
        <end position="307"/>
    </location>
</feature>
<keyword evidence="7" id="KW-0496">Mitochondrion</keyword>
<reference evidence="12 13" key="1">
    <citation type="journal article" date="2014" name="BMC Genomics">
        <title>Oil accumulation mechanisms of the oleaginous microalga Chlorella protothecoides revealed through its genome, transcriptomes, and proteomes.</title>
        <authorList>
            <person name="Gao C."/>
            <person name="Wang Y."/>
            <person name="Shen Y."/>
            <person name="Yan D."/>
            <person name="He X."/>
            <person name="Dai J."/>
            <person name="Wu Q."/>
        </authorList>
    </citation>
    <scope>NUCLEOTIDE SEQUENCE [LARGE SCALE GENOMIC DNA]</scope>
    <source>
        <strain evidence="12 13">0710</strain>
    </source>
</reference>
<dbReference type="Proteomes" id="UP000028924">
    <property type="component" value="Unassembled WGS sequence"/>
</dbReference>
<dbReference type="RefSeq" id="XP_011401848.1">
    <property type="nucleotide sequence ID" value="XM_011403546.1"/>
</dbReference>
<comment type="similarity">
    <text evidence="2 10">Belongs to the mitochondrial carrier (TC 2.A.29) family.</text>
</comment>
<evidence type="ECO:0000256" key="2">
    <source>
        <dbReference type="ARBA" id="ARBA00006375"/>
    </source>
</evidence>
<dbReference type="GO" id="GO:0031966">
    <property type="term" value="C:mitochondrial membrane"/>
    <property type="evidence" value="ECO:0007669"/>
    <property type="project" value="UniProtKB-SubCell"/>
</dbReference>
<dbReference type="eggNOG" id="KOG0762">
    <property type="taxonomic scope" value="Eukaryota"/>
</dbReference>
<dbReference type="PANTHER" id="PTHR45624">
    <property type="entry name" value="MITOCHONDRIAL BASIC AMINO ACIDS TRANSPORTER-RELATED"/>
    <property type="match status" value="1"/>
</dbReference>
<keyword evidence="5" id="KW-0677">Repeat</keyword>
<evidence type="ECO:0000256" key="4">
    <source>
        <dbReference type="ARBA" id="ARBA00022692"/>
    </source>
</evidence>
<dbReference type="OrthoDB" id="14252at2759"/>
<evidence type="ECO:0000313" key="13">
    <source>
        <dbReference type="Proteomes" id="UP000028924"/>
    </source>
</evidence>
<keyword evidence="8 9" id="KW-0472">Membrane</keyword>
<keyword evidence="4 9" id="KW-0812">Transmembrane</keyword>
<dbReference type="GO" id="GO:1990575">
    <property type="term" value="P:mitochondrial L-ornithine transmembrane transport"/>
    <property type="evidence" value="ECO:0007669"/>
    <property type="project" value="TreeGrafter"/>
</dbReference>
<feature type="transmembrane region" description="Helical" evidence="11">
    <location>
        <begin position="222"/>
        <end position="244"/>
    </location>
</feature>
<gene>
    <name evidence="12" type="ORF">F751_6322</name>
</gene>
<name>A0A087SSU7_AUXPR</name>
<organism evidence="12 13">
    <name type="scientific">Auxenochlorella protothecoides</name>
    <name type="common">Green microalga</name>
    <name type="synonym">Chlorella protothecoides</name>
    <dbReference type="NCBI Taxonomy" id="3075"/>
    <lineage>
        <taxon>Eukaryota</taxon>
        <taxon>Viridiplantae</taxon>
        <taxon>Chlorophyta</taxon>
        <taxon>core chlorophytes</taxon>
        <taxon>Trebouxiophyceae</taxon>
        <taxon>Chlorellales</taxon>
        <taxon>Chlorellaceae</taxon>
        <taxon>Auxenochlorella</taxon>
    </lineage>
</organism>
<evidence type="ECO:0000256" key="9">
    <source>
        <dbReference type="PROSITE-ProRule" id="PRU00282"/>
    </source>
</evidence>
<keyword evidence="13" id="KW-1185">Reference proteome</keyword>
<evidence type="ECO:0000256" key="11">
    <source>
        <dbReference type="SAM" id="Phobius"/>
    </source>
</evidence>
<dbReference type="KEGG" id="apro:F751_6322"/>
<dbReference type="GeneID" id="23617713"/>
<evidence type="ECO:0000256" key="1">
    <source>
        <dbReference type="ARBA" id="ARBA00004225"/>
    </source>
</evidence>
<dbReference type="EMBL" id="KL662182">
    <property type="protein sequence ID" value="KFM28801.1"/>
    <property type="molecule type" value="Genomic_DNA"/>
</dbReference>
<evidence type="ECO:0000256" key="8">
    <source>
        <dbReference type="ARBA" id="ARBA00023136"/>
    </source>
</evidence>
<protein>
    <submittedName>
        <fullName evidence="12">Mitochondrial substrate carrier family protein S</fullName>
    </submittedName>
</protein>
<accession>A0A087SSU7</accession>
<dbReference type="AlphaFoldDB" id="A0A087SSU7"/>
<evidence type="ECO:0000256" key="5">
    <source>
        <dbReference type="ARBA" id="ARBA00022737"/>
    </source>
</evidence>
<feature type="repeat" description="Solcar" evidence="9">
    <location>
        <begin position="101"/>
        <end position="187"/>
    </location>
</feature>
<proteinExistence type="inferred from homology"/>
<dbReference type="PROSITE" id="PS50920">
    <property type="entry name" value="SOLCAR"/>
    <property type="match status" value="3"/>
</dbReference>
<dbReference type="InterPro" id="IPR018108">
    <property type="entry name" value="MCP_transmembrane"/>
</dbReference>
<evidence type="ECO:0000313" key="12">
    <source>
        <dbReference type="EMBL" id="KFM28801.1"/>
    </source>
</evidence>
<evidence type="ECO:0000256" key="10">
    <source>
        <dbReference type="RuleBase" id="RU000488"/>
    </source>
</evidence>
<dbReference type="PANTHER" id="PTHR45624:SF12">
    <property type="entry name" value="MITOCHONDRIAL ORNITHINE TRANSPORTER 1"/>
    <property type="match status" value="1"/>
</dbReference>
<feature type="repeat" description="Solcar" evidence="9">
    <location>
        <begin position="9"/>
        <end position="93"/>
    </location>
</feature>
<dbReference type="GO" id="GO:0000064">
    <property type="term" value="F:L-ornithine transmembrane transporter activity"/>
    <property type="evidence" value="ECO:0007669"/>
    <property type="project" value="TreeGrafter"/>
</dbReference>
<comment type="subcellular location">
    <subcellularLocation>
        <location evidence="1">Mitochondrion membrane</location>
        <topology evidence="1">Multi-pass membrane protein</topology>
    </subcellularLocation>
</comment>
<dbReference type="Gene3D" id="1.50.40.10">
    <property type="entry name" value="Mitochondrial carrier domain"/>
    <property type="match status" value="1"/>
</dbReference>
<dbReference type="InterPro" id="IPR023395">
    <property type="entry name" value="MCP_dom_sf"/>
</dbReference>
<keyword evidence="6 11" id="KW-1133">Transmembrane helix</keyword>
<evidence type="ECO:0000256" key="7">
    <source>
        <dbReference type="ARBA" id="ARBA00023128"/>
    </source>
</evidence>
<dbReference type="InterPro" id="IPR050567">
    <property type="entry name" value="Mitochondrial_Carrier"/>
</dbReference>
<evidence type="ECO:0000256" key="6">
    <source>
        <dbReference type="ARBA" id="ARBA00022989"/>
    </source>
</evidence>